<dbReference type="Gene3D" id="3.90.190.10">
    <property type="entry name" value="Protein tyrosine phosphatase superfamily"/>
    <property type="match status" value="1"/>
</dbReference>
<organism evidence="2 3">
    <name type="scientific">Inquilinus ginsengisoli</name>
    <dbReference type="NCBI Taxonomy" id="363840"/>
    <lineage>
        <taxon>Bacteria</taxon>
        <taxon>Pseudomonadati</taxon>
        <taxon>Pseudomonadota</taxon>
        <taxon>Alphaproteobacteria</taxon>
        <taxon>Rhodospirillales</taxon>
        <taxon>Rhodospirillaceae</taxon>
        <taxon>Inquilinus</taxon>
    </lineage>
</organism>
<dbReference type="InterPro" id="IPR029021">
    <property type="entry name" value="Prot-tyrosine_phosphatase-like"/>
</dbReference>
<accession>A0ABU1JHC3</accession>
<evidence type="ECO:0000259" key="1">
    <source>
        <dbReference type="Pfam" id="PF04273"/>
    </source>
</evidence>
<dbReference type="RefSeq" id="WP_309791917.1">
    <property type="nucleotide sequence ID" value="NZ_JAVDPW010000001.1"/>
</dbReference>
<evidence type="ECO:0000313" key="2">
    <source>
        <dbReference type="EMBL" id="MDR6287983.1"/>
    </source>
</evidence>
<dbReference type="Pfam" id="PF04273">
    <property type="entry name" value="BLH_phosphatase"/>
    <property type="match status" value="1"/>
</dbReference>
<dbReference type="InterPro" id="IPR005939">
    <property type="entry name" value="BLH_phosphatase-like"/>
</dbReference>
<protein>
    <submittedName>
        <fullName evidence="2">Sulfide:quinone oxidoreductase</fullName>
        <ecNumber evidence="2">1.8.5.-</ecNumber>
    </submittedName>
</protein>
<comment type="caution">
    <text evidence="2">The sequence shown here is derived from an EMBL/GenBank/DDBJ whole genome shotgun (WGS) entry which is preliminary data.</text>
</comment>
<dbReference type="GO" id="GO:0016491">
    <property type="term" value="F:oxidoreductase activity"/>
    <property type="evidence" value="ECO:0007669"/>
    <property type="project" value="UniProtKB-KW"/>
</dbReference>
<dbReference type="NCBIfam" id="TIGR01244">
    <property type="entry name" value="TIGR01244 family sulfur transferase"/>
    <property type="match status" value="1"/>
</dbReference>
<dbReference type="EMBL" id="JAVDPW010000001">
    <property type="protein sequence ID" value="MDR6287983.1"/>
    <property type="molecule type" value="Genomic_DNA"/>
</dbReference>
<name>A0ABU1JHC3_9PROT</name>
<dbReference type="SUPFAM" id="SSF52799">
    <property type="entry name" value="(Phosphotyrosine protein) phosphatases II"/>
    <property type="match status" value="1"/>
</dbReference>
<reference evidence="2 3" key="1">
    <citation type="submission" date="2023-07" db="EMBL/GenBank/DDBJ databases">
        <title>Sorghum-associated microbial communities from plants grown in Nebraska, USA.</title>
        <authorList>
            <person name="Schachtman D."/>
        </authorList>
    </citation>
    <scope>NUCLEOTIDE SEQUENCE [LARGE SCALE GENOMIC DNA]</scope>
    <source>
        <strain evidence="2 3">584</strain>
    </source>
</reference>
<gene>
    <name evidence="2" type="ORF">E9232_000482</name>
</gene>
<feature type="domain" description="Beta-lactamase hydrolase-like protein phosphatase-like" evidence="1">
    <location>
        <begin position="6"/>
        <end position="109"/>
    </location>
</feature>
<evidence type="ECO:0000313" key="3">
    <source>
        <dbReference type="Proteomes" id="UP001262410"/>
    </source>
</evidence>
<keyword evidence="3" id="KW-1185">Reference proteome</keyword>
<dbReference type="EC" id="1.8.5.-" evidence="2"/>
<keyword evidence="2" id="KW-0560">Oxidoreductase</keyword>
<dbReference type="Proteomes" id="UP001262410">
    <property type="component" value="Unassembled WGS sequence"/>
</dbReference>
<proteinExistence type="predicted"/>
<sequence length="145" mass="15070">MSKLTEIAPDLFAAAQVDRAAIAEIAASGARTLINNRPDGEEPGQLSAAEAQAEAERLGLTYIHIPVTASSIALGDVEAMQQALATAPKPVVMHCRTGTRSTLLWAAGEVRAGRADTATLVADAGAKGFQIPSLPGLVVRLREDE</sequence>